<dbReference type="EMBL" id="JAUTXU010000087">
    <property type="protein sequence ID" value="KAK3710080.1"/>
    <property type="molecule type" value="Genomic_DNA"/>
</dbReference>
<keyword evidence="2" id="KW-1185">Reference proteome</keyword>
<sequence length="281" mass="32449">MAEAITGYNAYWRLHSYKSVSKHKLYEDVRRANRLVKKTANKVELVEAKHKVDKGLLCYIKCSVEELHAFAKARGILTATAKPTNASMSRRSFIQLLKAADNTPTFKRFLALPPELRNRVYEYYMCSFSKRLRTPSAPPLAQTCKQLRSEVLPMFYSQHAPVLKLERLTRHGHFLLDNNTAVFLDSLSSNDIAAMRSIHFRLQDTRRHKRTHLSSFSVDLDSSSKLLAYNKREWESLVSKNHELFVQVQEVLDQVGKIERRKRFTLEVVEALRAAVSLALR</sequence>
<organism evidence="1 2">
    <name type="scientific">Vermiconidia calcicola</name>
    <dbReference type="NCBI Taxonomy" id="1690605"/>
    <lineage>
        <taxon>Eukaryota</taxon>
        <taxon>Fungi</taxon>
        <taxon>Dikarya</taxon>
        <taxon>Ascomycota</taxon>
        <taxon>Pezizomycotina</taxon>
        <taxon>Dothideomycetes</taxon>
        <taxon>Dothideomycetidae</taxon>
        <taxon>Mycosphaerellales</taxon>
        <taxon>Extremaceae</taxon>
        <taxon>Vermiconidia</taxon>
    </lineage>
</organism>
<dbReference type="Proteomes" id="UP001281147">
    <property type="component" value="Unassembled WGS sequence"/>
</dbReference>
<gene>
    <name evidence="1" type="ORF">LTR37_010511</name>
</gene>
<comment type="caution">
    <text evidence="1">The sequence shown here is derived from an EMBL/GenBank/DDBJ whole genome shotgun (WGS) entry which is preliminary data.</text>
</comment>
<evidence type="ECO:0000313" key="1">
    <source>
        <dbReference type="EMBL" id="KAK3710080.1"/>
    </source>
</evidence>
<protein>
    <submittedName>
        <fullName evidence="1">Uncharacterized protein</fullName>
    </submittedName>
</protein>
<reference evidence="1" key="1">
    <citation type="submission" date="2023-07" db="EMBL/GenBank/DDBJ databases">
        <title>Black Yeasts Isolated from many extreme environments.</title>
        <authorList>
            <person name="Coleine C."/>
            <person name="Stajich J.E."/>
            <person name="Selbmann L."/>
        </authorList>
    </citation>
    <scope>NUCLEOTIDE SEQUENCE</scope>
    <source>
        <strain evidence="1">CCFEE 5714</strain>
    </source>
</reference>
<evidence type="ECO:0000313" key="2">
    <source>
        <dbReference type="Proteomes" id="UP001281147"/>
    </source>
</evidence>
<accession>A0ACC3N605</accession>
<proteinExistence type="predicted"/>
<name>A0ACC3N605_9PEZI</name>